<dbReference type="Gene3D" id="2.60.40.1180">
    <property type="entry name" value="Golgi alpha-mannosidase II"/>
    <property type="match status" value="1"/>
</dbReference>
<comment type="caution">
    <text evidence="5">The sequence shown here is derived from an EMBL/GenBank/DDBJ whole genome shotgun (WGS) entry which is preliminary data.</text>
</comment>
<sequence length="97" mass="11525">MFYTYQKLIALRKTQPVLIWGDYQDLLPDSPSVWCYRRQWQGQALLVVANLSDQCQEWHPPHIKGQWQALLHNYGEVASQPAAMTLRPFEAIWWLQR</sequence>
<dbReference type="EMBL" id="AFCO01002019">
    <property type="protein sequence ID" value="EHC48000.1"/>
    <property type="molecule type" value="Genomic_DNA"/>
</dbReference>
<evidence type="ECO:0000256" key="3">
    <source>
        <dbReference type="ARBA" id="ARBA00023295"/>
    </source>
</evidence>
<dbReference type="AlphaFoldDB" id="G5NLW7"/>
<evidence type="ECO:0000256" key="2">
    <source>
        <dbReference type="ARBA" id="ARBA00022801"/>
    </source>
</evidence>
<keyword evidence="2 5" id="KW-0378">Hydrolase</keyword>
<dbReference type="Pfam" id="PF16657">
    <property type="entry name" value="Malt_amylase_C"/>
    <property type="match status" value="1"/>
</dbReference>
<keyword evidence="3" id="KW-0326">Glycosidase</keyword>
<dbReference type="FunFam" id="2.60.40.1180:FF:000007">
    <property type="entry name" value="Sucrose isomerase"/>
    <property type="match status" value="1"/>
</dbReference>
<accession>G5NLW7</accession>
<evidence type="ECO:0000259" key="4">
    <source>
        <dbReference type="Pfam" id="PF16657"/>
    </source>
</evidence>
<reference evidence="5 6" key="1">
    <citation type="journal article" date="2011" name="BMC Genomics">
        <title>Genome sequencing reveals diversification of virulence factor content and possible host adaptation in distinct subpopulations of Salmonella enterica.</title>
        <authorList>
            <person name="den Bakker H.C."/>
            <person name="Moreno Switt A.I."/>
            <person name="Govoni G."/>
            <person name="Cummings C.A."/>
            <person name="Ranieri M.L."/>
            <person name="Degoricija L."/>
            <person name="Hoelzer K."/>
            <person name="Rodriguez-Rivera L.D."/>
            <person name="Brown S."/>
            <person name="Bolchacova E."/>
            <person name="Furtado M.R."/>
            <person name="Wiedmann M."/>
        </authorList>
    </citation>
    <scope>NUCLEOTIDE SEQUENCE [LARGE SCALE GENOMIC DNA]</scope>
    <source>
        <strain evidence="5 6">R8-3668</strain>
    </source>
</reference>
<organism evidence="5 6">
    <name type="scientific">Salmonella enterica subsp. enterica serovar Inverness str. R8-3668</name>
    <dbReference type="NCBI Taxonomy" id="913075"/>
    <lineage>
        <taxon>Bacteria</taxon>
        <taxon>Pseudomonadati</taxon>
        <taxon>Pseudomonadota</taxon>
        <taxon>Gammaproteobacteria</taxon>
        <taxon>Enterobacterales</taxon>
        <taxon>Enterobacteriaceae</taxon>
        <taxon>Salmonella</taxon>
    </lineage>
</organism>
<dbReference type="InterPro" id="IPR032091">
    <property type="entry name" value="Malt_amylase-like_C"/>
</dbReference>
<feature type="domain" description="Maltogenic amylase-like C-terminal" evidence="4">
    <location>
        <begin position="26"/>
        <end position="93"/>
    </location>
</feature>
<proteinExistence type="inferred from homology"/>
<dbReference type="SUPFAM" id="SSF51011">
    <property type="entry name" value="Glycosyl hydrolase domain"/>
    <property type="match status" value="1"/>
</dbReference>
<evidence type="ECO:0000256" key="1">
    <source>
        <dbReference type="ARBA" id="ARBA00008061"/>
    </source>
</evidence>
<dbReference type="InterPro" id="IPR013780">
    <property type="entry name" value="Glyco_hydro_b"/>
</dbReference>
<gene>
    <name evidence="5" type="ORF">LTSEINV_6227</name>
</gene>
<dbReference type="PATRIC" id="fig|913075.3.peg.4868"/>
<evidence type="ECO:0000313" key="6">
    <source>
        <dbReference type="Proteomes" id="UP000003532"/>
    </source>
</evidence>
<dbReference type="Proteomes" id="UP000003532">
    <property type="component" value="Unassembled WGS sequence"/>
</dbReference>
<dbReference type="GO" id="GO:0016052">
    <property type="term" value="P:carbohydrate catabolic process"/>
    <property type="evidence" value="ECO:0007669"/>
    <property type="project" value="UniProtKB-ARBA"/>
</dbReference>
<dbReference type="BioCyc" id="SENT913075:G120P-563-MONOMER"/>
<name>G5NLW7_SALET</name>
<evidence type="ECO:0000313" key="5">
    <source>
        <dbReference type="EMBL" id="EHC48000.1"/>
    </source>
</evidence>
<comment type="similarity">
    <text evidence="1">Belongs to the glycosyl hydrolase 13 family.</text>
</comment>
<protein>
    <submittedName>
        <fullName evidence="5">Trehalose-6-phosphate hydrolase</fullName>
    </submittedName>
</protein>
<dbReference type="GO" id="GO:0004553">
    <property type="term" value="F:hydrolase activity, hydrolyzing O-glycosyl compounds"/>
    <property type="evidence" value="ECO:0007669"/>
    <property type="project" value="UniProtKB-ARBA"/>
</dbReference>